<dbReference type="Proteomes" id="UP000828941">
    <property type="component" value="Chromosome 12"/>
</dbReference>
<evidence type="ECO:0000313" key="1">
    <source>
        <dbReference type="EMBL" id="KAI4305534.1"/>
    </source>
</evidence>
<evidence type="ECO:0000313" key="2">
    <source>
        <dbReference type="Proteomes" id="UP000828941"/>
    </source>
</evidence>
<protein>
    <submittedName>
        <fullName evidence="1">Uncharacterized protein</fullName>
    </submittedName>
</protein>
<accession>A0ACB9L804</accession>
<dbReference type="EMBL" id="CM039437">
    <property type="protein sequence ID" value="KAI4305534.1"/>
    <property type="molecule type" value="Genomic_DNA"/>
</dbReference>
<comment type="caution">
    <text evidence="1">The sequence shown here is derived from an EMBL/GenBank/DDBJ whole genome shotgun (WGS) entry which is preliminary data.</text>
</comment>
<proteinExistence type="predicted"/>
<keyword evidence="2" id="KW-1185">Reference proteome</keyword>
<organism evidence="1 2">
    <name type="scientific">Bauhinia variegata</name>
    <name type="common">Purple orchid tree</name>
    <name type="synonym">Phanera variegata</name>
    <dbReference type="NCBI Taxonomy" id="167791"/>
    <lineage>
        <taxon>Eukaryota</taxon>
        <taxon>Viridiplantae</taxon>
        <taxon>Streptophyta</taxon>
        <taxon>Embryophyta</taxon>
        <taxon>Tracheophyta</taxon>
        <taxon>Spermatophyta</taxon>
        <taxon>Magnoliopsida</taxon>
        <taxon>eudicotyledons</taxon>
        <taxon>Gunneridae</taxon>
        <taxon>Pentapetalae</taxon>
        <taxon>rosids</taxon>
        <taxon>fabids</taxon>
        <taxon>Fabales</taxon>
        <taxon>Fabaceae</taxon>
        <taxon>Cercidoideae</taxon>
        <taxon>Cercideae</taxon>
        <taxon>Bauhiniinae</taxon>
        <taxon>Bauhinia</taxon>
    </lineage>
</organism>
<reference evidence="1 2" key="1">
    <citation type="journal article" date="2022" name="DNA Res.">
        <title>Chromosomal-level genome assembly of the orchid tree Bauhinia variegata (Leguminosae; Cercidoideae) supports the allotetraploid origin hypothesis of Bauhinia.</title>
        <authorList>
            <person name="Zhong Y."/>
            <person name="Chen Y."/>
            <person name="Zheng D."/>
            <person name="Pang J."/>
            <person name="Liu Y."/>
            <person name="Luo S."/>
            <person name="Meng S."/>
            <person name="Qian L."/>
            <person name="Wei D."/>
            <person name="Dai S."/>
            <person name="Zhou R."/>
        </authorList>
    </citation>
    <scope>NUCLEOTIDE SEQUENCE [LARGE SCALE GENOMIC DNA]</scope>
    <source>
        <strain evidence="1">BV-YZ2020</strain>
    </source>
</reference>
<name>A0ACB9L804_BAUVA</name>
<gene>
    <name evidence="1" type="ORF">L6164_028897</name>
</gene>
<sequence>MKRAELVFVPAPGISHLVSTVEFAKLLINRDERLSITFLVMKLPFDTKVDAYTQSLTSSFAAGRVRFIDLPIHKPDGDKTHPRSFFTTFIENKKPHVREEVSKLTESNSGPDSPRLAAFVVDMFCTTMSEVANEFGVPTFVFFTSGAAFLGLVLHINTLRERDNVDSTEFKDSDTELEIPSFANPVPAKVLPSLITEKEGISFAVNYAKSLKAAKGIIVNSFEELESHAIQSFSDSGYPIIYPVGPVLSLKGDYESGSHVKDDVIKWLDDQPESSVVFLCFGSRGGFDGDQVKEIARALEESGVRFLWALRKPPPKGTMGAPTVYDNLEEILPEGFLDRTAQIGKIIGWAPQVEILAHTAVGGFVSHCGWNSTLESIYFGVPIATWPLYAEQQLNAFLILELGLGVEIAMDFRVDFMSERNVVLGAEKIVKGIKDLMVEESEIRKKSKEMSEKSRSTLAQGGCSYSYLGKFIDDILCLI</sequence>